<dbReference type="AlphaFoldDB" id="A0A5J5I8N7"/>
<protein>
    <submittedName>
        <fullName evidence="1">Uncharacterized protein</fullName>
    </submittedName>
</protein>
<accession>A0A5J5I8N7</accession>
<reference evidence="1 2" key="1">
    <citation type="submission" date="2019-09" db="EMBL/GenBank/DDBJ databases">
        <title>Whole genome sequences of isolates from the Mars Exploration Rovers.</title>
        <authorList>
            <person name="Seuylemezian A."/>
            <person name="Vaishampayan P."/>
        </authorList>
    </citation>
    <scope>NUCLEOTIDE SEQUENCE [LARGE SCALE GENOMIC DNA]</scope>
    <source>
        <strain evidence="1 2">MER_TA_151</strain>
    </source>
</reference>
<comment type="caution">
    <text evidence="1">The sequence shown here is derived from an EMBL/GenBank/DDBJ whole genome shotgun (WGS) entry which is preliminary data.</text>
</comment>
<dbReference type="RefSeq" id="WP_150437999.1">
    <property type="nucleotide sequence ID" value="NZ_VYKL01000003.1"/>
</dbReference>
<evidence type="ECO:0000313" key="1">
    <source>
        <dbReference type="EMBL" id="KAA9032394.1"/>
    </source>
</evidence>
<keyword evidence="2" id="KW-1185">Reference proteome</keyword>
<name>A0A5J5I8N7_9BACI</name>
<organism evidence="1 2">
    <name type="scientific">Niallia endozanthoxylica</name>
    <dbReference type="NCBI Taxonomy" id="2036016"/>
    <lineage>
        <taxon>Bacteria</taxon>
        <taxon>Bacillati</taxon>
        <taxon>Bacillota</taxon>
        <taxon>Bacilli</taxon>
        <taxon>Bacillales</taxon>
        <taxon>Bacillaceae</taxon>
        <taxon>Niallia</taxon>
    </lineage>
</organism>
<gene>
    <name evidence="1" type="ORF">F4V44_00365</name>
</gene>
<dbReference type="EMBL" id="VYKL01000003">
    <property type="protein sequence ID" value="KAA9032394.1"/>
    <property type="molecule type" value="Genomic_DNA"/>
</dbReference>
<evidence type="ECO:0000313" key="2">
    <source>
        <dbReference type="Proteomes" id="UP000326671"/>
    </source>
</evidence>
<sequence>MAKRITTGPFHVPLFPDGGAAIFGRITNGLNIVLKNHSDERRTVKVSVDQCASVIFPAKSIEGPPALPETTVILEPNECTIVPAVITANTILRVNIKGEVDLDAEKMEVSVIGGNTNAGFVEFPSAVLFFRLDDFVEDDTDDDH</sequence>
<dbReference type="OrthoDB" id="2861201at2"/>
<dbReference type="Proteomes" id="UP000326671">
    <property type="component" value="Unassembled WGS sequence"/>
</dbReference>
<proteinExistence type="predicted"/>